<protein>
    <submittedName>
        <fullName evidence="1 2">Uncharacterized protein</fullName>
    </submittedName>
</protein>
<dbReference type="HOGENOM" id="CLU_814434_0_0_1"/>
<accession>R7UFG1</accession>
<dbReference type="EMBL" id="KB304479">
    <property type="protein sequence ID" value="ELU01997.1"/>
    <property type="molecule type" value="Genomic_DNA"/>
</dbReference>
<reference evidence="3" key="1">
    <citation type="submission" date="2012-12" db="EMBL/GenBank/DDBJ databases">
        <authorList>
            <person name="Hellsten U."/>
            <person name="Grimwood J."/>
            <person name="Chapman J.A."/>
            <person name="Shapiro H."/>
            <person name="Aerts A."/>
            <person name="Otillar R.P."/>
            <person name="Terry A.Y."/>
            <person name="Boore J.L."/>
            <person name="Simakov O."/>
            <person name="Marletaz F."/>
            <person name="Cho S.-J."/>
            <person name="Edsinger-Gonzales E."/>
            <person name="Havlak P."/>
            <person name="Kuo D.-H."/>
            <person name="Larsson T."/>
            <person name="Lv J."/>
            <person name="Arendt D."/>
            <person name="Savage R."/>
            <person name="Osoegawa K."/>
            <person name="de Jong P."/>
            <person name="Lindberg D.R."/>
            <person name="Seaver E.C."/>
            <person name="Weisblat D.A."/>
            <person name="Putnam N.H."/>
            <person name="Grigoriev I.V."/>
            <person name="Rokhsar D.S."/>
        </authorList>
    </citation>
    <scope>NUCLEOTIDE SEQUENCE</scope>
    <source>
        <strain evidence="3">I ESC-2004</strain>
    </source>
</reference>
<dbReference type="PANTHER" id="PTHR31702:SF2">
    <property type="entry name" value="TESTIS-EXPRESSED PROTEIN 33"/>
    <property type="match status" value="1"/>
</dbReference>
<reference evidence="1 3" key="2">
    <citation type="journal article" date="2013" name="Nature">
        <title>Insights into bilaterian evolution from three spiralian genomes.</title>
        <authorList>
            <person name="Simakov O."/>
            <person name="Marletaz F."/>
            <person name="Cho S.J."/>
            <person name="Edsinger-Gonzales E."/>
            <person name="Havlak P."/>
            <person name="Hellsten U."/>
            <person name="Kuo D.H."/>
            <person name="Larsson T."/>
            <person name="Lv J."/>
            <person name="Arendt D."/>
            <person name="Savage R."/>
            <person name="Osoegawa K."/>
            <person name="de Jong P."/>
            <person name="Grimwood J."/>
            <person name="Chapman J.A."/>
            <person name="Shapiro H."/>
            <person name="Aerts A."/>
            <person name="Otillar R.P."/>
            <person name="Terry A.Y."/>
            <person name="Boore J.L."/>
            <person name="Grigoriev I.V."/>
            <person name="Lindberg D.R."/>
            <person name="Seaver E.C."/>
            <person name="Weisblat D.A."/>
            <person name="Putnam N.H."/>
            <person name="Rokhsar D.S."/>
        </authorList>
    </citation>
    <scope>NUCLEOTIDE SEQUENCE</scope>
    <source>
        <strain evidence="1 3">I ESC-2004</strain>
    </source>
</reference>
<name>R7UFG1_CAPTE</name>
<dbReference type="EMBL" id="AMQN01009053">
    <property type="status" value="NOT_ANNOTATED_CDS"/>
    <property type="molecule type" value="Genomic_DNA"/>
</dbReference>
<reference evidence="2" key="3">
    <citation type="submission" date="2015-06" db="UniProtKB">
        <authorList>
            <consortium name="EnsemblMetazoa"/>
        </authorList>
    </citation>
    <scope>IDENTIFICATION</scope>
</reference>
<dbReference type="PANTHER" id="PTHR31702">
    <property type="entry name" value="TESTIS-EXPRESSED PROTEIN 33"/>
    <property type="match status" value="1"/>
</dbReference>
<keyword evidence="3" id="KW-1185">Reference proteome</keyword>
<dbReference type="AlphaFoldDB" id="R7UFG1"/>
<evidence type="ECO:0000313" key="1">
    <source>
        <dbReference type="EMBL" id="ELU01997.1"/>
    </source>
</evidence>
<dbReference type="OMA" id="EEENFWD"/>
<dbReference type="Pfam" id="PF15400">
    <property type="entry name" value="TEX33"/>
    <property type="match status" value="1"/>
</dbReference>
<evidence type="ECO:0000313" key="2">
    <source>
        <dbReference type="EnsemblMetazoa" id="CapteP192869"/>
    </source>
</evidence>
<sequence>MGTLEAGPLFSGSHYVPRRTKANPKHSLFGCDLELLSAEERSAVQQNDLNALSEEKERERWLQRNKYVPSLPDDLRNELPAKALYEKSLNALSRQTNETRAAQQRLDSLEKNSLYFQPGVPSATHSDHFCAKHRSRRSGFDAANCKGDSNILGLSQHQASQVDTQRLPLTQPLLHQELYAYHRHKGPDWLPKEYFMKQVDPDPNLAVDLPRNIQHKFGSSICQNVLCDTDKVNTYFEQRRAANKPSSGGKAVIKKGALQPKTNYDVLGQALRQDFFPGMTSDHHVGVTKTVYNNDVHKRRVKDPDEWRYQRDEMSTWAERNVINECVKKAWETYHLEKKNG</sequence>
<dbReference type="InterPro" id="IPR029234">
    <property type="entry name" value="CIMIP4"/>
</dbReference>
<dbReference type="Proteomes" id="UP000014760">
    <property type="component" value="Unassembled WGS sequence"/>
</dbReference>
<dbReference type="EnsemblMetazoa" id="CapteT192869">
    <property type="protein sequence ID" value="CapteP192869"/>
    <property type="gene ID" value="CapteG192869"/>
</dbReference>
<evidence type="ECO:0000313" key="3">
    <source>
        <dbReference type="Proteomes" id="UP000014760"/>
    </source>
</evidence>
<organism evidence="1">
    <name type="scientific">Capitella teleta</name>
    <name type="common">Polychaete worm</name>
    <dbReference type="NCBI Taxonomy" id="283909"/>
    <lineage>
        <taxon>Eukaryota</taxon>
        <taxon>Metazoa</taxon>
        <taxon>Spiralia</taxon>
        <taxon>Lophotrochozoa</taxon>
        <taxon>Annelida</taxon>
        <taxon>Polychaeta</taxon>
        <taxon>Sedentaria</taxon>
        <taxon>Scolecida</taxon>
        <taxon>Capitellidae</taxon>
        <taxon>Capitella</taxon>
    </lineage>
</organism>
<proteinExistence type="predicted"/>
<dbReference type="OrthoDB" id="5977581at2759"/>
<gene>
    <name evidence="1" type="ORF">CAPTEDRAFT_192869</name>
</gene>